<dbReference type="GO" id="GO:0005634">
    <property type="term" value="C:nucleus"/>
    <property type="evidence" value="ECO:0007669"/>
    <property type="project" value="UniProtKB-SubCell"/>
</dbReference>
<accession>A0AAD7LFF6</accession>
<evidence type="ECO:0000259" key="7">
    <source>
        <dbReference type="PROSITE" id="PS50888"/>
    </source>
</evidence>
<gene>
    <name evidence="8" type="ORF">O6P43_022826</name>
</gene>
<dbReference type="InterPro" id="IPR011598">
    <property type="entry name" value="bHLH_dom"/>
</dbReference>
<evidence type="ECO:0000256" key="6">
    <source>
        <dbReference type="SAM" id="Coils"/>
    </source>
</evidence>
<dbReference type="Pfam" id="PF23174">
    <property type="entry name" value="bHLH_ILI"/>
    <property type="match status" value="1"/>
</dbReference>
<dbReference type="GO" id="GO:0040008">
    <property type="term" value="P:regulation of growth"/>
    <property type="evidence" value="ECO:0007669"/>
    <property type="project" value="InterPro"/>
</dbReference>
<keyword evidence="6" id="KW-0175">Coiled coil</keyword>
<dbReference type="Gene3D" id="4.10.280.10">
    <property type="entry name" value="Helix-loop-helix DNA-binding domain"/>
    <property type="match status" value="1"/>
</dbReference>
<evidence type="ECO:0000256" key="1">
    <source>
        <dbReference type="ARBA" id="ARBA00004123"/>
    </source>
</evidence>
<dbReference type="EMBL" id="JARAOO010000009">
    <property type="protein sequence ID" value="KAJ7956371.1"/>
    <property type="molecule type" value="Genomic_DNA"/>
</dbReference>
<comment type="caution">
    <text evidence="8">The sequence shown here is derived from an EMBL/GenBank/DDBJ whole genome shotgun (WGS) entry which is preliminary data.</text>
</comment>
<proteinExistence type="predicted"/>
<keyword evidence="9" id="KW-1185">Reference proteome</keyword>
<evidence type="ECO:0000256" key="2">
    <source>
        <dbReference type="ARBA" id="ARBA00022604"/>
    </source>
</evidence>
<evidence type="ECO:0000256" key="5">
    <source>
        <dbReference type="ARBA" id="ARBA00023242"/>
    </source>
</evidence>
<dbReference type="AlphaFoldDB" id="A0AAD7LFF6"/>
<protein>
    <submittedName>
        <fullName evidence="8">Transcription factor like</fullName>
    </submittedName>
</protein>
<dbReference type="InterPro" id="IPR044293">
    <property type="entry name" value="PRE"/>
</dbReference>
<evidence type="ECO:0000313" key="9">
    <source>
        <dbReference type="Proteomes" id="UP001163823"/>
    </source>
</evidence>
<evidence type="ECO:0000313" key="8">
    <source>
        <dbReference type="EMBL" id="KAJ7956371.1"/>
    </source>
</evidence>
<keyword evidence="2" id="KW-0341">Growth regulation</keyword>
<dbReference type="Proteomes" id="UP001163823">
    <property type="component" value="Chromosome 9"/>
</dbReference>
<name>A0AAD7LFF6_QUISA</name>
<keyword evidence="4" id="KW-0804">Transcription</keyword>
<dbReference type="PANTHER" id="PTHR38546">
    <property type="entry name" value="DNA BINDING PROTEIN"/>
    <property type="match status" value="1"/>
</dbReference>
<dbReference type="PANTHER" id="PTHR38546:SF3">
    <property type="entry name" value="DNA BINDING PROTEIN"/>
    <property type="match status" value="1"/>
</dbReference>
<dbReference type="PROSITE" id="PS50888">
    <property type="entry name" value="BHLH"/>
    <property type="match status" value="1"/>
</dbReference>
<dbReference type="SUPFAM" id="SSF47459">
    <property type="entry name" value="HLH, helix-loop-helix DNA-binding domain"/>
    <property type="match status" value="1"/>
</dbReference>
<keyword evidence="3" id="KW-0805">Transcription regulation</keyword>
<evidence type="ECO:0000256" key="4">
    <source>
        <dbReference type="ARBA" id="ARBA00023163"/>
    </source>
</evidence>
<feature type="coiled-coil region" evidence="6">
    <location>
        <begin position="47"/>
        <end position="74"/>
    </location>
</feature>
<feature type="domain" description="BHLH" evidence="7">
    <location>
        <begin position="3"/>
        <end position="57"/>
    </location>
</feature>
<reference evidence="8" key="1">
    <citation type="journal article" date="2023" name="Science">
        <title>Elucidation of the pathway for biosynthesis of saponin adjuvants from the soapbark tree.</title>
        <authorList>
            <person name="Reed J."/>
            <person name="Orme A."/>
            <person name="El-Demerdash A."/>
            <person name="Owen C."/>
            <person name="Martin L.B.B."/>
            <person name="Misra R.C."/>
            <person name="Kikuchi S."/>
            <person name="Rejzek M."/>
            <person name="Martin A.C."/>
            <person name="Harkess A."/>
            <person name="Leebens-Mack J."/>
            <person name="Louveau T."/>
            <person name="Stephenson M.J."/>
            <person name="Osbourn A."/>
        </authorList>
    </citation>
    <scope>NUCLEOTIDE SEQUENCE</scope>
    <source>
        <strain evidence="8">S10</strain>
    </source>
</reference>
<keyword evidence="5" id="KW-0539">Nucleus</keyword>
<organism evidence="8 9">
    <name type="scientific">Quillaja saponaria</name>
    <name type="common">Soap bark tree</name>
    <dbReference type="NCBI Taxonomy" id="32244"/>
    <lineage>
        <taxon>Eukaryota</taxon>
        <taxon>Viridiplantae</taxon>
        <taxon>Streptophyta</taxon>
        <taxon>Embryophyta</taxon>
        <taxon>Tracheophyta</taxon>
        <taxon>Spermatophyta</taxon>
        <taxon>Magnoliopsida</taxon>
        <taxon>eudicotyledons</taxon>
        <taxon>Gunneridae</taxon>
        <taxon>Pentapetalae</taxon>
        <taxon>rosids</taxon>
        <taxon>fabids</taxon>
        <taxon>Fabales</taxon>
        <taxon>Quillajaceae</taxon>
        <taxon>Quillaja</taxon>
    </lineage>
</organism>
<sequence>MSSNRREPKAASKFTEDEIDELVSKLQALLPQLNQRTNSRASVSKILEETCSHIKRLQREVNGLSERLSRLIDFVDISDVDAETMRRFLGQ</sequence>
<evidence type="ECO:0000256" key="3">
    <source>
        <dbReference type="ARBA" id="ARBA00023015"/>
    </source>
</evidence>
<dbReference type="InterPro" id="IPR044172">
    <property type="entry name" value="ILI2-like"/>
</dbReference>
<dbReference type="GO" id="GO:0006355">
    <property type="term" value="P:regulation of DNA-templated transcription"/>
    <property type="evidence" value="ECO:0007669"/>
    <property type="project" value="InterPro"/>
</dbReference>
<dbReference type="GO" id="GO:0046983">
    <property type="term" value="F:protein dimerization activity"/>
    <property type="evidence" value="ECO:0007669"/>
    <property type="project" value="InterPro"/>
</dbReference>
<comment type="subcellular location">
    <subcellularLocation>
        <location evidence="1">Nucleus</location>
    </subcellularLocation>
</comment>
<dbReference type="InterPro" id="IPR036638">
    <property type="entry name" value="HLH_DNA-bd_sf"/>
</dbReference>